<dbReference type="Gene3D" id="2.160.20.10">
    <property type="entry name" value="Single-stranded right-handed beta-helix, Pectin lyase-like"/>
    <property type="match status" value="1"/>
</dbReference>
<proteinExistence type="predicted"/>
<feature type="compositionally biased region" description="Acidic residues" evidence="3">
    <location>
        <begin position="566"/>
        <end position="583"/>
    </location>
</feature>
<dbReference type="PANTHER" id="PTHR42970:SF1">
    <property type="entry name" value="PECTATE LYASE C-RELATED"/>
    <property type="match status" value="1"/>
</dbReference>
<evidence type="ECO:0000256" key="1">
    <source>
        <dbReference type="ARBA" id="ARBA00022723"/>
    </source>
</evidence>
<sequence length="612" mass="67563">MHCTNISPSKGVLLSIAFFLLTVSCSKDVDLLASYVVQDAESSLNNYNQYLINDSYNLNGNNSIILDVLNNDTFIDSDKVQIVETSQPKNGTVEINPDNTLTYIVTANNNIEEVNSEESSENETTEENNTDVNEEDTSEFDTNIEESESEENEAPEISTPNESINNQEDTFTYTVETTDEEGEVQTEEGEVTIYFDYNYGELKAFPTAEGFGKYTTGGRGGALIKVVNLNDSGNGSLRAAVESTGKRTIVFEVAGKIVLNTPLRIKNSDVTIAGQTSPGGITLTNNGIEVLTSNVILRYLKVRPGSSSSSDLDAIRVIQYTSNDIMENIVIDHCSLSWGKDEVLSFGVNRAENSSMRNITVQNCIVSEAIDKQYGVLVMGEISNMTFYQNYLAHNKDRQFRASTSGTEFEVINNVIYNFRYGTQLSYGGKFDVINNIYKISNNIEPQSGNAMTYISSSNTPDATANEGKVHQSGNSITNSKYPDTNSTFEKYNSPSRIHSNSLITPLSTDLLEETVLNNVGANIFDDPIDKRVIEDYFNSTGNTIKSESSVGGYPTINSKSRPESFDFDSDGMEDSWEVENGFDPENPNDGNSDKNNDGYTNLEDYLHQLTK</sequence>
<feature type="region of interest" description="Disordered" evidence="3">
    <location>
        <begin position="112"/>
        <end position="168"/>
    </location>
</feature>
<protein>
    <recommendedName>
        <fullName evidence="4">RapA2 cadherin-like domain-containing protein</fullName>
    </recommendedName>
</protein>
<dbReference type="InterPro" id="IPR052063">
    <property type="entry name" value="Polysaccharide_Lyase_1"/>
</dbReference>
<dbReference type="PANTHER" id="PTHR42970">
    <property type="entry name" value="PECTATE LYASE C-RELATED"/>
    <property type="match status" value="1"/>
</dbReference>
<organism evidence="5 6">
    <name type="scientific">Zobellia barbeyronii</name>
    <dbReference type="NCBI Taxonomy" id="2748009"/>
    <lineage>
        <taxon>Bacteria</taxon>
        <taxon>Pseudomonadati</taxon>
        <taxon>Bacteroidota</taxon>
        <taxon>Flavobacteriia</taxon>
        <taxon>Flavobacteriales</taxon>
        <taxon>Flavobacteriaceae</taxon>
        <taxon>Zobellia</taxon>
    </lineage>
</organism>
<comment type="caution">
    <text evidence="5">The sequence shown here is derived from an EMBL/GenBank/DDBJ whole genome shotgun (WGS) entry which is preliminary data.</text>
</comment>
<evidence type="ECO:0000313" key="5">
    <source>
        <dbReference type="EMBL" id="MBT2163198.1"/>
    </source>
</evidence>
<keyword evidence="6" id="KW-1185">Reference proteome</keyword>
<evidence type="ECO:0000256" key="3">
    <source>
        <dbReference type="SAM" id="MobiDB-lite"/>
    </source>
</evidence>
<feature type="domain" description="RapA2 cadherin-like" evidence="4">
    <location>
        <begin position="53"/>
        <end position="103"/>
    </location>
</feature>
<dbReference type="Proteomes" id="UP000740413">
    <property type="component" value="Unassembled WGS sequence"/>
</dbReference>
<dbReference type="EMBL" id="JACATN010000006">
    <property type="protein sequence ID" value="MBT2163198.1"/>
    <property type="molecule type" value="Genomic_DNA"/>
</dbReference>
<name>A0ABS5WJM0_9FLAO</name>
<dbReference type="InterPro" id="IPR040853">
    <property type="entry name" value="RapA2_cadherin-like"/>
</dbReference>
<evidence type="ECO:0000256" key="2">
    <source>
        <dbReference type="ARBA" id="ARBA00023180"/>
    </source>
</evidence>
<accession>A0ABS5WJM0</accession>
<gene>
    <name evidence="5" type="ORF">HW347_18145</name>
</gene>
<dbReference type="InterPro" id="IPR012334">
    <property type="entry name" value="Pectin_lyas_fold"/>
</dbReference>
<feature type="compositionally biased region" description="Polar residues" evidence="3">
    <location>
        <begin position="542"/>
        <end position="560"/>
    </location>
</feature>
<feature type="compositionally biased region" description="Polar residues" evidence="3">
    <location>
        <begin position="472"/>
        <end position="486"/>
    </location>
</feature>
<keyword evidence="2" id="KW-0325">Glycoprotein</keyword>
<evidence type="ECO:0000259" key="4">
    <source>
        <dbReference type="Pfam" id="PF17803"/>
    </source>
</evidence>
<feature type="region of interest" description="Disordered" evidence="3">
    <location>
        <begin position="542"/>
        <end position="612"/>
    </location>
</feature>
<reference evidence="6" key="1">
    <citation type="submission" date="2023-07" db="EMBL/GenBank/DDBJ databases">
        <title>Zobellia barbeyronii sp. nov., a new marine flavobacterium, isolated from green and red algae.</title>
        <authorList>
            <person name="Nedashkovskaya O.I."/>
            <person name="Otstavnykh N."/>
            <person name="Zhukova N."/>
            <person name="Guzev K."/>
            <person name="Chausova V."/>
            <person name="Tekutyeva L."/>
            <person name="Mikhailov V."/>
            <person name="Isaeva M."/>
        </authorList>
    </citation>
    <scope>NUCLEOTIDE SEQUENCE [LARGE SCALE GENOMIC DNA]</scope>
    <source>
        <strain evidence="6">KMM 6746</strain>
    </source>
</reference>
<evidence type="ECO:0000313" key="6">
    <source>
        <dbReference type="Proteomes" id="UP000740413"/>
    </source>
</evidence>
<dbReference type="Pfam" id="PF17803">
    <property type="entry name" value="Cadherin_4"/>
    <property type="match status" value="1"/>
</dbReference>
<dbReference type="InterPro" id="IPR011050">
    <property type="entry name" value="Pectin_lyase_fold/virulence"/>
</dbReference>
<keyword evidence="1" id="KW-0479">Metal-binding</keyword>
<dbReference type="RefSeq" id="WP_214613165.1">
    <property type="nucleotide sequence ID" value="NZ_JACATN010000006.1"/>
</dbReference>
<feature type="compositionally biased region" description="Polar residues" evidence="3">
    <location>
        <begin position="159"/>
        <end position="168"/>
    </location>
</feature>
<dbReference type="SUPFAM" id="SSF51126">
    <property type="entry name" value="Pectin lyase-like"/>
    <property type="match status" value="1"/>
</dbReference>
<feature type="compositionally biased region" description="Acidic residues" evidence="3">
    <location>
        <begin position="114"/>
        <end position="154"/>
    </location>
</feature>
<feature type="region of interest" description="Disordered" evidence="3">
    <location>
        <begin position="460"/>
        <end position="486"/>
    </location>
</feature>